<dbReference type="Proteomes" id="UP000035579">
    <property type="component" value="Chromosome"/>
</dbReference>
<keyword evidence="2" id="KW-0732">Signal</keyword>
<evidence type="ECO:0000256" key="1">
    <source>
        <dbReference type="SAM" id="MobiDB-lite"/>
    </source>
</evidence>
<gene>
    <name evidence="3" type="ORF">AA314_05441</name>
    <name evidence="4" type="ORF">ATI61_11664</name>
</gene>
<evidence type="ECO:0000256" key="2">
    <source>
        <dbReference type="SAM" id="SignalP"/>
    </source>
</evidence>
<keyword evidence="6" id="KW-1185">Reference proteome</keyword>
<dbReference type="EMBL" id="CP011509">
    <property type="protein sequence ID" value="AKJ03815.1"/>
    <property type="molecule type" value="Genomic_DNA"/>
</dbReference>
<dbReference type="RefSeq" id="WP_047857776.1">
    <property type="nucleotide sequence ID" value="NZ_CP011509.1"/>
</dbReference>
<dbReference type="AlphaFoldDB" id="A0AAC8QAK3"/>
<feature type="chain" id="PRO_5041997209" description="Transporter" evidence="2">
    <location>
        <begin position="33"/>
        <end position="369"/>
    </location>
</feature>
<sequence>MSQNSFELPAPILRPFAALALTLVLASGGALAQEQEAPTPPAPEAAPPPPEVPVAEPAPDLTPPEPPAQAESSAWSEEWKSSGFGFPLTTLGTERFQGRFYEVGVLGGLGGPLAVAGLESAVALNGVHIFENRGYVTKFTVGMLTALAVGLAGNKEYVGSETSQYGGYTVRTDYYRLLTPDEIAERNALPGKAMDDDYAVELSIYAPRMPTAGLLGADRRSASGFELYIGGPFLPEGRLPVVFQWGLCASYIGVKGATFQAGQGPNTRDGANAEAPHVEDFHYANAGLMLRLTVPVTAFVELRAQWDLNVLQAFGTQENLRQEGTYHTSPFRLGAVINLSDRLYGSVTGTLNGLGLHGLGVGAEAGFRL</sequence>
<dbReference type="Proteomes" id="UP000256345">
    <property type="component" value="Unassembled WGS sequence"/>
</dbReference>
<name>A0AAC8QAK3_9BACT</name>
<proteinExistence type="predicted"/>
<reference evidence="4 6" key="2">
    <citation type="submission" date="2018-08" db="EMBL/GenBank/DDBJ databases">
        <title>Genomic Encyclopedia of Archaeal and Bacterial Type Strains, Phase II (KMG-II): from individual species to whole genera.</title>
        <authorList>
            <person name="Goeker M."/>
        </authorList>
    </citation>
    <scope>NUCLEOTIDE SEQUENCE [LARGE SCALE GENOMIC DNA]</scope>
    <source>
        <strain evidence="4 6">DSM 2261</strain>
    </source>
</reference>
<feature type="region of interest" description="Disordered" evidence="1">
    <location>
        <begin position="30"/>
        <end position="74"/>
    </location>
</feature>
<reference evidence="3 5" key="1">
    <citation type="submission" date="2015-05" db="EMBL/GenBank/DDBJ databases">
        <title>Genome assembly of Archangium gephyra DSM 2261.</title>
        <authorList>
            <person name="Sharma G."/>
            <person name="Subramanian S."/>
        </authorList>
    </citation>
    <scope>NUCLEOTIDE SEQUENCE [LARGE SCALE GENOMIC DNA]</scope>
    <source>
        <strain evidence="3 5">DSM 2261</strain>
    </source>
</reference>
<protein>
    <recommendedName>
        <fullName evidence="7">Transporter</fullName>
    </recommendedName>
</protein>
<organism evidence="3 5">
    <name type="scientific">Archangium gephyra</name>
    <dbReference type="NCBI Taxonomy" id="48"/>
    <lineage>
        <taxon>Bacteria</taxon>
        <taxon>Pseudomonadati</taxon>
        <taxon>Myxococcota</taxon>
        <taxon>Myxococcia</taxon>
        <taxon>Myxococcales</taxon>
        <taxon>Cystobacterineae</taxon>
        <taxon>Archangiaceae</taxon>
        <taxon>Archangium</taxon>
    </lineage>
</organism>
<evidence type="ECO:0008006" key="7">
    <source>
        <dbReference type="Google" id="ProtNLM"/>
    </source>
</evidence>
<evidence type="ECO:0000313" key="5">
    <source>
        <dbReference type="Proteomes" id="UP000035579"/>
    </source>
</evidence>
<evidence type="ECO:0000313" key="6">
    <source>
        <dbReference type="Proteomes" id="UP000256345"/>
    </source>
</evidence>
<evidence type="ECO:0000313" key="4">
    <source>
        <dbReference type="EMBL" id="REG23594.1"/>
    </source>
</evidence>
<dbReference type="KEGG" id="age:AA314_05441"/>
<feature type="compositionally biased region" description="Pro residues" evidence="1">
    <location>
        <begin position="38"/>
        <end position="52"/>
    </location>
</feature>
<accession>A0AAC8QAK3</accession>
<evidence type="ECO:0000313" key="3">
    <source>
        <dbReference type="EMBL" id="AKJ03815.1"/>
    </source>
</evidence>
<feature type="signal peptide" evidence="2">
    <location>
        <begin position="1"/>
        <end position="32"/>
    </location>
</feature>
<dbReference type="EMBL" id="QUMU01000016">
    <property type="protein sequence ID" value="REG23594.1"/>
    <property type="molecule type" value="Genomic_DNA"/>
</dbReference>